<evidence type="ECO:0000313" key="2">
    <source>
        <dbReference type="Proteomes" id="UP000034889"/>
    </source>
</evidence>
<accession>A0A0G1K6C4</accession>
<name>A0A0G1K6C4_9BACT</name>
<comment type="caution">
    <text evidence="1">The sequence shown here is derived from an EMBL/GenBank/DDBJ whole genome shotgun (WGS) entry which is preliminary data.</text>
</comment>
<dbReference type="EMBL" id="LCJM01000003">
    <property type="protein sequence ID" value="KKT79115.1"/>
    <property type="molecule type" value="Genomic_DNA"/>
</dbReference>
<evidence type="ECO:0008006" key="3">
    <source>
        <dbReference type="Google" id="ProtNLM"/>
    </source>
</evidence>
<proteinExistence type="predicted"/>
<reference evidence="1 2" key="1">
    <citation type="journal article" date="2015" name="Nature">
        <title>rRNA introns, odd ribosomes, and small enigmatic genomes across a large radiation of phyla.</title>
        <authorList>
            <person name="Brown C.T."/>
            <person name="Hug L.A."/>
            <person name="Thomas B.C."/>
            <person name="Sharon I."/>
            <person name="Castelle C.J."/>
            <person name="Singh A."/>
            <person name="Wilkins M.J."/>
            <person name="Williams K.H."/>
            <person name="Banfield J.F."/>
        </authorList>
    </citation>
    <scope>NUCLEOTIDE SEQUENCE [LARGE SCALE GENOMIC DNA]</scope>
</reference>
<gene>
    <name evidence="1" type="ORF">UW74_C0003G0001</name>
</gene>
<protein>
    <recommendedName>
        <fullName evidence="3">Zinc-binding domain-containing protein</fullName>
    </recommendedName>
</protein>
<organism evidence="1 2">
    <name type="scientific">Candidatus Giovannonibacteria bacterium GW2011_GWC2_44_8</name>
    <dbReference type="NCBI Taxonomy" id="1618657"/>
    <lineage>
        <taxon>Bacteria</taxon>
        <taxon>Candidatus Giovannoniibacteriota</taxon>
    </lineage>
</organism>
<evidence type="ECO:0000313" key="1">
    <source>
        <dbReference type="EMBL" id="KKT79115.1"/>
    </source>
</evidence>
<dbReference type="Proteomes" id="UP000034889">
    <property type="component" value="Unassembled WGS sequence"/>
</dbReference>
<dbReference type="AlphaFoldDB" id="A0A0G1K6C4"/>
<sequence>MPDSEKKICQNCHKDFIIEPEDFKFYQKISVPPPTWCPECRMVRRMNFRNERTLYNRKCDLCKKEIISMYDKNHIAPVYCYDCWHSDKWNPMDYGNEYDLKITFFEQIKNLVQKGPCLALEGYKNTNATYSNFTWLSKNVYLSPSTLSSENVAYSKAIYYARDIFESYRFNYSELAYEGINGQKNSRVKFLQNSYECLDSYFLYDCVNCQNCFMSSNLRHQKYVFRNKKLAKEEYEQKMREIDFGSYEQIVDLIKEYESAKLSSVRKFIDSKNVTNVTGDSITNSKNSIQCFNIEKCEDVKYFFQGLEIKDGMDLTGAGGPAEILYEGVNVGYQDTNILFCLNSYIGCIELKYDNQCSNSQYIFGCVGLRNKQYCILNKQYAKEEYETLVPKIIKHMNDMPYIDQKGRI</sequence>
<feature type="non-terminal residue" evidence="1">
    <location>
        <position position="409"/>
    </location>
</feature>